<gene>
    <name evidence="1" type="ORF">GCM10011375_08010</name>
</gene>
<protein>
    <submittedName>
        <fullName evidence="1">Uncharacterized protein</fullName>
    </submittedName>
</protein>
<evidence type="ECO:0000313" key="1">
    <source>
        <dbReference type="EMBL" id="GGF55095.1"/>
    </source>
</evidence>
<accession>A0ACB5PN64</accession>
<keyword evidence="2" id="KW-1185">Reference proteome</keyword>
<comment type="caution">
    <text evidence="1">The sequence shown here is derived from an EMBL/GenBank/DDBJ whole genome shotgun (WGS) entry which is preliminary data.</text>
</comment>
<organism evidence="1 2">
    <name type="scientific">Hymenobacter qilianensis</name>
    <dbReference type="NCBI Taxonomy" id="1385715"/>
    <lineage>
        <taxon>Bacteria</taxon>
        <taxon>Pseudomonadati</taxon>
        <taxon>Bacteroidota</taxon>
        <taxon>Cytophagia</taxon>
        <taxon>Cytophagales</taxon>
        <taxon>Hymenobacteraceae</taxon>
        <taxon>Hymenobacter</taxon>
    </lineage>
</organism>
<reference evidence="1 2" key="1">
    <citation type="journal article" date="2019" name="Int. J. Syst. Evol. Microbiol.">
        <title>The Global Catalogue of Microorganisms (GCM) 10K type strain sequencing project: providing services to taxonomists for standard genome sequencing and annotation.</title>
        <authorList>
            <consortium name="The Broad Institute Genomics Platform"/>
            <consortium name="The Broad Institute Genome Sequencing Center for Infectious Disease"/>
            <person name="Wu L."/>
            <person name="Ma J."/>
        </authorList>
    </citation>
    <scope>NUCLEOTIDE SEQUENCE [LARGE SCALE GENOMIC DNA]</scope>
    <source>
        <strain evidence="1 2">CGMCC 1.12720</strain>
    </source>
</reference>
<name>A0ACB5PN64_9BACT</name>
<evidence type="ECO:0000313" key="2">
    <source>
        <dbReference type="Proteomes" id="UP000605392"/>
    </source>
</evidence>
<sequence>MNFTSILQRLPTYTLVFVIFFTLAFFLFAHEGLNNIDDFFYSHYAYQLQTGTFPATPDPRGLLDSLKERYLVFAPVALLYWVFGINIYTTTLWPLLATIGCSVLAWVLFRRRQPMVAVGTMLLLGLHYYTLDLARYLYPDNLLMLWGFAAATALYTGRQPGRREVVWGAFFALFNFAALLSKETIIYYAPFYLVVLVWDMARRQNYRFWLTAVALGGVLLAAYLLYYHALTGDSLYRIHLIERTNEFMKSSNYLHGLRHELLGRLTWQPIAFFVEIGLAPAFLLAGVAALSWCRKRLSSEAGFWLGLLLVTLACYWLGSTSLVQYTPITLLPRMTTPLLPPLCIAAGFGLREVVNSGWGRVWIGVLLLVAALWMHNLMSLVYGGLGLYFAGSVLLARLKVSLMWFQTGTPFYPLLTTLALAGSLALLPVRTMLLSSETSYFSQALLIQKYLPASTTRGHVFVNDHLARQYPFYYDFQVPLGLTYYPYKIASSICPEPNQRSWFILNLTTTNTQRQSGIFDRFPRRRLVAQEGYVQLYEVELEQ</sequence>
<dbReference type="Proteomes" id="UP000605392">
    <property type="component" value="Unassembled WGS sequence"/>
</dbReference>
<proteinExistence type="predicted"/>
<dbReference type="EMBL" id="BMFN01000001">
    <property type="protein sequence ID" value="GGF55095.1"/>
    <property type="molecule type" value="Genomic_DNA"/>
</dbReference>